<sequence>MFTLKDGSKTNDIRLDRVKFFDDRSKEYPVRRMVAAKKLRSYTWRCNVYLDQGREGACVGFGISHELAARPAEVPGLTNAFAREAVYWEAQKIDEWPGGSYPGAQQKYEGTSVLSGVKIVQKKGFFDSYYWGFSLNDLALGVGYRGPAVLGLPWLENMFDTDDKGFIHATGDEMGGHCILCRGVNAREKYFLLRNSWGRDWGVNGDCKISFDDMKKLLANGGESVFFQNRHNVAL</sequence>
<dbReference type="InterPro" id="IPR000668">
    <property type="entry name" value="Peptidase_C1A_C"/>
</dbReference>
<gene>
    <name evidence="2" type="ORF">N47_A07340</name>
</gene>
<accession>E1Y811</accession>
<dbReference type="EMBL" id="FR695864">
    <property type="protein sequence ID" value="CBX26705.1"/>
    <property type="molecule type" value="Genomic_DNA"/>
</dbReference>
<dbReference type="InterPro" id="IPR038765">
    <property type="entry name" value="Papain-like_cys_pep_sf"/>
</dbReference>
<protein>
    <recommendedName>
        <fullName evidence="1">Peptidase C1A papain C-terminal domain-containing protein</fullName>
    </recommendedName>
</protein>
<dbReference type="GO" id="GO:0008234">
    <property type="term" value="F:cysteine-type peptidase activity"/>
    <property type="evidence" value="ECO:0007669"/>
    <property type="project" value="InterPro"/>
</dbReference>
<evidence type="ECO:0000313" key="2">
    <source>
        <dbReference type="EMBL" id="CBX26705.1"/>
    </source>
</evidence>
<dbReference type="SUPFAM" id="SSF54001">
    <property type="entry name" value="Cysteine proteinases"/>
    <property type="match status" value="1"/>
</dbReference>
<feature type="domain" description="Peptidase C1A papain C-terminal" evidence="1">
    <location>
        <begin position="119"/>
        <end position="210"/>
    </location>
</feature>
<dbReference type="Pfam" id="PF00112">
    <property type="entry name" value="Peptidase_C1"/>
    <property type="match status" value="1"/>
</dbReference>
<name>E1Y811_9BACT</name>
<evidence type="ECO:0000259" key="1">
    <source>
        <dbReference type="Pfam" id="PF00112"/>
    </source>
</evidence>
<organism evidence="2">
    <name type="scientific">uncultured Desulfobacterium sp</name>
    <dbReference type="NCBI Taxonomy" id="201089"/>
    <lineage>
        <taxon>Bacteria</taxon>
        <taxon>Pseudomonadati</taxon>
        <taxon>Thermodesulfobacteriota</taxon>
        <taxon>Desulfobacteria</taxon>
        <taxon>Desulfobacterales</taxon>
        <taxon>Desulfobacteriaceae</taxon>
        <taxon>Desulfobacterium</taxon>
        <taxon>environmental samples</taxon>
    </lineage>
</organism>
<dbReference type="GO" id="GO:0006508">
    <property type="term" value="P:proteolysis"/>
    <property type="evidence" value="ECO:0007669"/>
    <property type="project" value="InterPro"/>
</dbReference>
<reference evidence="2" key="1">
    <citation type="journal article" date="2011" name="Environ. Microbiol.">
        <title>Genomic insights into the metabolic potential of the polycyclic aromatic hydrocarbon degrading sulfate-reducing Deltaproteobacterium N47.</title>
        <authorList>
            <person name="Bergmann F."/>
            <person name="Selesi D."/>
            <person name="Weinmaier T."/>
            <person name="Tischler P."/>
            <person name="Rattei T."/>
            <person name="Meckenstock R.U."/>
        </authorList>
    </citation>
    <scope>NUCLEOTIDE SEQUENCE</scope>
</reference>
<dbReference type="Gene3D" id="3.90.70.10">
    <property type="entry name" value="Cysteine proteinases"/>
    <property type="match status" value="2"/>
</dbReference>
<proteinExistence type="predicted"/>
<dbReference type="AlphaFoldDB" id="E1Y811"/>